<dbReference type="GeneID" id="91516989"/>
<evidence type="ECO:0000256" key="2">
    <source>
        <dbReference type="ARBA" id="ARBA00006411"/>
    </source>
</evidence>
<dbReference type="AlphaFoldDB" id="U5ED79"/>
<organism evidence="5 6">
    <name type="scientific">Nocardia asteroides NBRC 15531</name>
    <dbReference type="NCBI Taxonomy" id="1110697"/>
    <lineage>
        <taxon>Bacteria</taxon>
        <taxon>Bacillati</taxon>
        <taxon>Actinomycetota</taxon>
        <taxon>Actinomycetes</taxon>
        <taxon>Mycobacteriales</taxon>
        <taxon>Nocardiaceae</taxon>
        <taxon>Nocardia</taxon>
    </lineage>
</organism>
<dbReference type="eggNOG" id="ENOG5031GD8">
    <property type="taxonomic scope" value="Bacteria"/>
</dbReference>
<keyword evidence="6" id="KW-1185">Reference proteome</keyword>
<dbReference type="OrthoDB" id="4532341at2"/>
<dbReference type="EMBL" id="BAFO02000030">
    <property type="protein sequence ID" value="GAD85290.1"/>
    <property type="molecule type" value="Genomic_DNA"/>
</dbReference>
<evidence type="ECO:0000256" key="1">
    <source>
        <dbReference type="ARBA" id="ARBA00004496"/>
    </source>
</evidence>
<sequence length="240" mass="26409">MTGSRWRMQGLTFSIALEALGRDRLPYPLSHIPDPTEFPDLDRSRAAAAERLRARLDDHLYHALTVLLEPEYRIEVYGFHGPEQTATVRIHAGISGELATLAAQAPGPTRRYGTEVTISTLPAIRVGQAIVALLPRVTAGSLGPVRGQRSDLDTRADCIASRTPESAELRRFFRRPRIGTGEISVVRGAAIDSRYTAGRGFLWLDYPDDGRYLLTDVGSDHIVAVPGTPRAMIRRIGASW</sequence>
<dbReference type="InterPro" id="IPR025734">
    <property type="entry name" value="EspG"/>
</dbReference>
<evidence type="ECO:0000313" key="5">
    <source>
        <dbReference type="EMBL" id="GAD85290.1"/>
    </source>
</evidence>
<reference evidence="5 6" key="1">
    <citation type="journal article" date="2014" name="BMC Genomics">
        <title>Genome based analysis of type-I polyketide synthase and nonribosomal peptide synthetase gene clusters in seven strains of five representative Nocardia species.</title>
        <authorList>
            <person name="Komaki H."/>
            <person name="Ichikawa N."/>
            <person name="Hosoyama A."/>
            <person name="Takahashi-Nakaguchi A."/>
            <person name="Matsuzawa T."/>
            <person name="Suzuki K."/>
            <person name="Fujita N."/>
            <person name="Gonoi T."/>
        </authorList>
    </citation>
    <scope>NUCLEOTIDE SEQUENCE [LARGE SCALE GENOMIC DNA]</scope>
    <source>
        <strain evidence="5 6">NBRC 15531</strain>
    </source>
</reference>
<gene>
    <name evidence="5" type="ORF">NCAST_30_00600</name>
</gene>
<protein>
    <recommendedName>
        <fullName evidence="7">ESX secretion-associated protein EspG</fullName>
    </recommendedName>
</protein>
<dbReference type="STRING" id="1824.SAMN05444423_105389"/>
<dbReference type="Pfam" id="PF14011">
    <property type="entry name" value="ESX-1_EspG"/>
    <property type="match status" value="1"/>
</dbReference>
<dbReference type="Proteomes" id="UP000017048">
    <property type="component" value="Unassembled WGS sequence"/>
</dbReference>
<evidence type="ECO:0008006" key="7">
    <source>
        <dbReference type="Google" id="ProtNLM"/>
    </source>
</evidence>
<comment type="similarity">
    <text evidence="2">Belongs to the EspG family.</text>
</comment>
<dbReference type="RefSeq" id="WP_022566643.1">
    <property type="nucleotide sequence ID" value="NZ_BAFO02000030.1"/>
</dbReference>
<evidence type="ECO:0000313" key="6">
    <source>
        <dbReference type="Proteomes" id="UP000017048"/>
    </source>
</evidence>
<keyword evidence="3" id="KW-0963">Cytoplasm</keyword>
<accession>U5ED79</accession>
<evidence type="ECO:0000256" key="3">
    <source>
        <dbReference type="ARBA" id="ARBA00022490"/>
    </source>
</evidence>
<name>U5ED79_NOCAS</name>
<proteinExistence type="inferred from homology"/>
<keyword evidence="4" id="KW-0143">Chaperone</keyword>
<comment type="subcellular location">
    <subcellularLocation>
        <location evidence="1">Cytoplasm</location>
    </subcellularLocation>
</comment>
<evidence type="ECO:0000256" key="4">
    <source>
        <dbReference type="ARBA" id="ARBA00023186"/>
    </source>
</evidence>
<comment type="caution">
    <text evidence="5">The sequence shown here is derived from an EMBL/GenBank/DDBJ whole genome shotgun (WGS) entry which is preliminary data.</text>
</comment>